<protein>
    <recommendedName>
        <fullName evidence="1">DUF4132 domain-containing protein</fullName>
    </recommendedName>
</protein>
<evidence type="ECO:0000313" key="2">
    <source>
        <dbReference type="EMBL" id="MDQ0363473.1"/>
    </source>
</evidence>
<feature type="domain" description="DUF4132" evidence="1">
    <location>
        <begin position="591"/>
        <end position="775"/>
    </location>
</feature>
<gene>
    <name evidence="2" type="ORF">J2S42_000142</name>
</gene>
<comment type="caution">
    <text evidence="2">The sequence shown here is derived from an EMBL/GenBank/DDBJ whole genome shotgun (WGS) entry which is preliminary data.</text>
</comment>
<accession>A0AAE3VT84</accession>
<dbReference type="InterPro" id="IPR025406">
    <property type="entry name" value="DUF4132"/>
</dbReference>
<dbReference type="AlphaFoldDB" id="A0AAE3VT84"/>
<dbReference type="Proteomes" id="UP001240236">
    <property type="component" value="Unassembled WGS sequence"/>
</dbReference>
<keyword evidence="3" id="KW-1185">Reference proteome</keyword>
<dbReference type="Pfam" id="PF13569">
    <property type="entry name" value="DUF4132"/>
    <property type="match status" value="1"/>
</dbReference>
<evidence type="ECO:0000259" key="1">
    <source>
        <dbReference type="Pfam" id="PF13569"/>
    </source>
</evidence>
<dbReference type="RefSeq" id="WP_307234134.1">
    <property type="nucleotide sequence ID" value="NZ_JAUSUZ010000001.1"/>
</dbReference>
<dbReference type="EMBL" id="JAUSUZ010000001">
    <property type="protein sequence ID" value="MDQ0363473.1"/>
    <property type="molecule type" value="Genomic_DNA"/>
</dbReference>
<sequence length="852" mass="90148">MEIPLPASWSAPLPRRADAGDVTGTVAPDPGAPAAVAALYAEHPGRRAECLAIAGTDPELAAADPDSPLGAAVSAHIHQAAGDYRYSARLIAVLADAWLAAHGPVFAAEAAAALFGLRDVYDPRTAQGAPAAVAWRAETGLADWEALRLRLAVVHRVRDALAAATEDVYTDAVAVLAGMLDRSRQVRLAATLLHPGEPDWAAPLIDEQATAVFPSHMLGALLAACPGSGGVDRIGDLKITLRVYLLDPGRRLLPTILARGGAPAMIRLLQDTDEPAFHLLLAFLPDDAAFVALRNRAAEREIREPLRLAADLRPERAVRLFAEGAGRRLGPDLLRWHVTLHPKAAAAVAPTLTGDAADRVTALLDELAARTDAPPTAVPDLAGDVPAKPPVIPEWMHDGVLPPLLRDGAGALPAAHVPALLTACALGRTGTVAGAFDRADFARYAWDVFFRWYYLGGTAKENWTLGMLAAVGDDDTVRRLTPTILAWPGEAGHARAVAGLDVLATIGTETALMALNRIAQRAAFKGLKNAARQKMDAVAAGLGLDGDQLADRLVPDLGLDPAGRTVLDYGSRAFTVGFDETLTPYVTDAAGKRLKALPKPGANDDPVTAPAAQKRFTALKKEVRGIAADLVARLERDMIYERRISGAELKAYYVTHPLVRHLAGRLVWGVYDGEGRLTGAVRVAEDGSIADAADEPVDLAGVARVGVAHPIHLTGEIAAGFAEVFADYAILQPFPQLAREVYRLTPDEAAGRDLHRLAGRSAPEGRLIALEKRGWLRDSPQDAGIINAIGRALPGGAEISAALDPGMTYYEPGGHQTLRQVRLFGPVARLGELNPLLVSEVIRDLLLATAED</sequence>
<organism evidence="2 3">
    <name type="scientific">Catenuloplanes indicus</name>
    <dbReference type="NCBI Taxonomy" id="137267"/>
    <lineage>
        <taxon>Bacteria</taxon>
        <taxon>Bacillati</taxon>
        <taxon>Actinomycetota</taxon>
        <taxon>Actinomycetes</taxon>
        <taxon>Micromonosporales</taxon>
        <taxon>Micromonosporaceae</taxon>
        <taxon>Catenuloplanes</taxon>
    </lineage>
</organism>
<name>A0AAE3VT84_9ACTN</name>
<evidence type="ECO:0000313" key="3">
    <source>
        <dbReference type="Proteomes" id="UP001240236"/>
    </source>
</evidence>
<reference evidence="2 3" key="1">
    <citation type="submission" date="2023-07" db="EMBL/GenBank/DDBJ databases">
        <title>Sequencing the genomes of 1000 actinobacteria strains.</title>
        <authorList>
            <person name="Klenk H.-P."/>
        </authorList>
    </citation>
    <scope>NUCLEOTIDE SEQUENCE [LARGE SCALE GENOMIC DNA]</scope>
    <source>
        <strain evidence="2 3">DSM 44709</strain>
    </source>
</reference>
<proteinExistence type="predicted"/>